<evidence type="ECO:0000313" key="1">
    <source>
        <dbReference type="EMBL" id="CAE8654086.1"/>
    </source>
</evidence>
<gene>
    <name evidence="1" type="ORF">PGLA2088_LOCUS10793</name>
</gene>
<sequence>ALEFKFLVQREDRAGVPTWEEFPGNHSVTPESSKVLQASSIWDEAAVTVTVQCVMNLLPANEPSAWWNEATHSNEVIEVKPPTMFRSMTSSKEDKARARREHEDMLLKMAESGVKQAAAEVTVACPLAVALDSRMTERRNFSQSLMLLEEGEQTGDQVPAPEASAEVAVVQTIPEDKEAAGFSMKPLRGVSLHNIMSFSALSTMAAADEKDEHRKGKKAQSHYEAFNIDVPVVVVSSEVAPWS</sequence>
<dbReference type="Proteomes" id="UP000626109">
    <property type="component" value="Unassembled WGS sequence"/>
</dbReference>
<reference evidence="1" key="1">
    <citation type="submission" date="2021-02" db="EMBL/GenBank/DDBJ databases">
        <authorList>
            <person name="Dougan E. K."/>
            <person name="Rhodes N."/>
            <person name="Thang M."/>
            <person name="Chan C."/>
        </authorList>
    </citation>
    <scope>NUCLEOTIDE SEQUENCE</scope>
</reference>
<evidence type="ECO:0000313" key="2">
    <source>
        <dbReference type="Proteomes" id="UP000626109"/>
    </source>
</evidence>
<organism evidence="1 2">
    <name type="scientific">Polarella glacialis</name>
    <name type="common">Dinoflagellate</name>
    <dbReference type="NCBI Taxonomy" id="89957"/>
    <lineage>
        <taxon>Eukaryota</taxon>
        <taxon>Sar</taxon>
        <taxon>Alveolata</taxon>
        <taxon>Dinophyceae</taxon>
        <taxon>Suessiales</taxon>
        <taxon>Suessiaceae</taxon>
        <taxon>Polarella</taxon>
    </lineage>
</organism>
<dbReference type="EMBL" id="CAJNNW010012213">
    <property type="protein sequence ID" value="CAE8654086.1"/>
    <property type="molecule type" value="Genomic_DNA"/>
</dbReference>
<feature type="non-terminal residue" evidence="1">
    <location>
        <position position="243"/>
    </location>
</feature>
<proteinExistence type="predicted"/>
<accession>A0A813IRA4</accession>
<comment type="caution">
    <text evidence="1">The sequence shown here is derived from an EMBL/GenBank/DDBJ whole genome shotgun (WGS) entry which is preliminary data.</text>
</comment>
<feature type="non-terminal residue" evidence="1">
    <location>
        <position position="1"/>
    </location>
</feature>
<name>A0A813IRA4_POLGL</name>
<protein>
    <submittedName>
        <fullName evidence="1">Uncharacterized protein</fullName>
    </submittedName>
</protein>
<dbReference type="AlphaFoldDB" id="A0A813IRA4"/>